<organism evidence="4">
    <name type="scientific">Agromyces sp. G08B096</name>
    <dbReference type="NCBI Taxonomy" id="3156399"/>
    <lineage>
        <taxon>Bacteria</taxon>
        <taxon>Bacillati</taxon>
        <taxon>Actinomycetota</taxon>
        <taxon>Actinomycetes</taxon>
        <taxon>Micrococcales</taxon>
        <taxon>Microbacteriaceae</taxon>
        <taxon>Agromyces</taxon>
    </lineage>
</organism>
<reference evidence="4" key="1">
    <citation type="submission" date="2024-05" db="EMBL/GenBank/DDBJ databases">
        <authorList>
            <person name="Yu L."/>
        </authorList>
    </citation>
    <scope>NUCLEOTIDE SEQUENCE</scope>
    <source>
        <strain evidence="4">G08B096</strain>
    </source>
</reference>
<dbReference type="InterPro" id="IPR013653">
    <property type="entry name" value="GCN5-like_dom"/>
</dbReference>
<dbReference type="InterPro" id="IPR000182">
    <property type="entry name" value="GNAT_dom"/>
</dbReference>
<sequence length="231" mass="24348">MRHPLDRPAWSALSGRQHRFAVGDGAALRFDPEVGPFAAVGTDDDDSLALLAGLVRRTGRSVLLQRGPVPPVPGVAERLRAPGVQLVLDRLADVPDLAPEHEPVELGLSDAAEMVALARLTEPGPFEARTPELGGFLGIRDPASGELVAMAGQRMQPAGHTEVSGVCTHPDHRGKGFAAALSAAVARRILARGDTPFLHAYAGNRPAIALYERLGFVHRADVEVVALEPAG</sequence>
<name>A0AAU7WCJ1_9MICO</name>
<gene>
    <name evidence="4" type="ORF">ABIQ69_16120</name>
</gene>
<proteinExistence type="predicted"/>
<dbReference type="InterPro" id="IPR050680">
    <property type="entry name" value="YpeA/RimI_acetyltransf"/>
</dbReference>
<dbReference type="GO" id="GO:0016747">
    <property type="term" value="F:acyltransferase activity, transferring groups other than amino-acyl groups"/>
    <property type="evidence" value="ECO:0007669"/>
    <property type="project" value="InterPro"/>
</dbReference>
<feature type="domain" description="N-acetyltransferase" evidence="3">
    <location>
        <begin position="84"/>
        <end position="231"/>
    </location>
</feature>
<evidence type="ECO:0000256" key="2">
    <source>
        <dbReference type="ARBA" id="ARBA00023315"/>
    </source>
</evidence>
<evidence type="ECO:0000259" key="3">
    <source>
        <dbReference type="PROSITE" id="PS51186"/>
    </source>
</evidence>
<dbReference type="PROSITE" id="PS51186">
    <property type="entry name" value="GNAT"/>
    <property type="match status" value="1"/>
</dbReference>
<dbReference type="RefSeq" id="WP_350350040.1">
    <property type="nucleotide sequence ID" value="NZ_CP158374.1"/>
</dbReference>
<dbReference type="PANTHER" id="PTHR43420:SF3">
    <property type="entry name" value="N-ACETYLTRANSFERASE DOMAIN-CONTAINING PROTEIN"/>
    <property type="match status" value="1"/>
</dbReference>
<dbReference type="Gene3D" id="3.40.630.30">
    <property type="match status" value="1"/>
</dbReference>
<accession>A0AAU7WCJ1</accession>
<keyword evidence="1 4" id="KW-0808">Transferase</keyword>
<dbReference type="EC" id="2.3.1.-" evidence="4"/>
<dbReference type="Pfam" id="PF08445">
    <property type="entry name" value="FR47"/>
    <property type="match status" value="1"/>
</dbReference>
<evidence type="ECO:0000256" key="1">
    <source>
        <dbReference type="ARBA" id="ARBA00022679"/>
    </source>
</evidence>
<dbReference type="PANTHER" id="PTHR43420">
    <property type="entry name" value="ACETYLTRANSFERASE"/>
    <property type="match status" value="1"/>
</dbReference>
<evidence type="ECO:0000313" key="4">
    <source>
        <dbReference type="EMBL" id="XBX84039.1"/>
    </source>
</evidence>
<dbReference type="SUPFAM" id="SSF55729">
    <property type="entry name" value="Acyl-CoA N-acyltransferases (Nat)"/>
    <property type="match status" value="1"/>
</dbReference>
<dbReference type="InterPro" id="IPR016181">
    <property type="entry name" value="Acyl_CoA_acyltransferase"/>
</dbReference>
<dbReference type="EMBL" id="CP158374">
    <property type="protein sequence ID" value="XBX84039.1"/>
    <property type="molecule type" value="Genomic_DNA"/>
</dbReference>
<protein>
    <submittedName>
        <fullName evidence="4">GNAT family N-acetyltransferase</fullName>
        <ecNumber evidence="4">2.3.1.-</ecNumber>
    </submittedName>
</protein>
<keyword evidence="2 4" id="KW-0012">Acyltransferase</keyword>
<dbReference type="AlphaFoldDB" id="A0AAU7WCJ1"/>